<comment type="subunit">
    <text evidence="6">Consists of a catalytic RNA component (M1 or rnpB) and a protein subunit.</text>
</comment>
<evidence type="ECO:0000256" key="2">
    <source>
        <dbReference type="ARBA" id="ARBA00022722"/>
    </source>
</evidence>
<dbReference type="Proteomes" id="UP000469292">
    <property type="component" value="Unassembled WGS sequence"/>
</dbReference>
<comment type="catalytic activity">
    <reaction evidence="6">
        <text>Endonucleolytic cleavage of RNA, removing 5'-extranucleotides from tRNA precursor.</text>
        <dbReference type="EC" id="3.1.26.5"/>
    </reaction>
</comment>
<dbReference type="InterPro" id="IPR000100">
    <property type="entry name" value="RNase_P"/>
</dbReference>
<proteinExistence type="inferred from homology"/>
<keyword evidence="3 6" id="KW-0255">Endonuclease</keyword>
<keyword evidence="1 6" id="KW-0819">tRNA processing</keyword>
<evidence type="ECO:0000256" key="5">
    <source>
        <dbReference type="ARBA" id="ARBA00022884"/>
    </source>
</evidence>
<comment type="caution">
    <text evidence="9">The sequence shown here is derived from an EMBL/GenBank/DDBJ whole genome shotgun (WGS) entry which is preliminary data.</text>
</comment>
<gene>
    <name evidence="6 9" type="primary">rnpA</name>
    <name evidence="9" type="ORF">F6S87_05115</name>
</gene>
<dbReference type="GO" id="GO:0004526">
    <property type="term" value="F:ribonuclease P activity"/>
    <property type="evidence" value="ECO:0007669"/>
    <property type="project" value="UniProtKB-UniRule"/>
</dbReference>
<evidence type="ECO:0000313" key="9">
    <source>
        <dbReference type="EMBL" id="NEG69981.1"/>
    </source>
</evidence>
<organism evidence="9 10">
    <name type="scientific">Bifidobacterium choloepi</name>
    <dbReference type="NCBI Taxonomy" id="2614131"/>
    <lineage>
        <taxon>Bacteria</taxon>
        <taxon>Bacillati</taxon>
        <taxon>Actinomycetota</taxon>
        <taxon>Actinomycetes</taxon>
        <taxon>Bifidobacteriales</taxon>
        <taxon>Bifidobacteriaceae</taxon>
        <taxon>Bifidobacterium</taxon>
    </lineage>
</organism>
<dbReference type="PANTHER" id="PTHR33992:SF1">
    <property type="entry name" value="RIBONUCLEASE P PROTEIN COMPONENT"/>
    <property type="match status" value="1"/>
</dbReference>
<feature type="region of interest" description="Disordered" evidence="8">
    <location>
        <begin position="36"/>
        <end position="59"/>
    </location>
</feature>
<keyword evidence="4 6" id="KW-0378">Hydrolase</keyword>
<comment type="similarity">
    <text evidence="6">Belongs to the RnpA family.</text>
</comment>
<dbReference type="RefSeq" id="WP_163227476.1">
    <property type="nucleotide sequence ID" value="NZ_VYSG01000001.1"/>
</dbReference>
<dbReference type="NCBIfam" id="TIGR00188">
    <property type="entry name" value="rnpA"/>
    <property type="match status" value="1"/>
</dbReference>
<evidence type="ECO:0000256" key="3">
    <source>
        <dbReference type="ARBA" id="ARBA00022759"/>
    </source>
</evidence>
<evidence type="ECO:0000313" key="10">
    <source>
        <dbReference type="Proteomes" id="UP000469292"/>
    </source>
</evidence>
<evidence type="ECO:0000256" key="1">
    <source>
        <dbReference type="ARBA" id="ARBA00022694"/>
    </source>
</evidence>
<dbReference type="HAMAP" id="MF_00227">
    <property type="entry name" value="RNase_P"/>
    <property type="match status" value="1"/>
</dbReference>
<accession>A0A6I5N812</accession>
<dbReference type="PANTHER" id="PTHR33992">
    <property type="entry name" value="RIBONUCLEASE P PROTEIN COMPONENT"/>
    <property type="match status" value="1"/>
</dbReference>
<reference evidence="9 10" key="1">
    <citation type="submission" date="2019-09" db="EMBL/GenBank/DDBJ databases">
        <title>Phylogenetic characterization of a novel taxon of the genus Bifidobacterium: Bifidobacterium choloepi sp. nov.</title>
        <authorList>
            <person name="Modesto M."/>
            <person name="Satti M."/>
        </authorList>
    </citation>
    <scope>NUCLEOTIDE SEQUENCE [LARGE SCALE GENOMIC DNA]</scope>
    <source>
        <strain evidence="9 10">BRDM6</strain>
    </source>
</reference>
<sequence length="143" mass="16000">MERLKSHREFVAVLKRRRRVSGHDIVVHYLDRSLPERQAAGSEQHGASRTPVAHPGRRMGLAVSKSVGNAVTRNTVKRRFRVIARNYQELLPPDIDIVMRAKPSAAHASFQSLDDQARELFAAVTRKVAREAERDAAGDAGRN</sequence>
<keyword evidence="10" id="KW-1185">Reference proteome</keyword>
<evidence type="ECO:0000256" key="4">
    <source>
        <dbReference type="ARBA" id="ARBA00022801"/>
    </source>
</evidence>
<evidence type="ECO:0000256" key="7">
    <source>
        <dbReference type="NCBIfam" id="TIGR00188"/>
    </source>
</evidence>
<dbReference type="EC" id="3.1.26.5" evidence="6 7"/>
<comment type="function">
    <text evidence="6">RNaseP catalyzes the removal of the 5'-leader sequence from pre-tRNA to produce the mature 5'-terminus. It can also cleave other RNA substrates such as 4.5S RNA. The protein component plays an auxiliary but essential role in vivo by binding to the 5'-leader sequence and broadening the substrate specificity of the ribozyme.</text>
</comment>
<name>A0A6I5N812_9BIFI</name>
<protein>
    <recommendedName>
        <fullName evidence="6 7">Ribonuclease P protein component</fullName>
        <shortName evidence="6">RNase P protein</shortName>
        <shortName evidence="6">RNaseP protein</shortName>
        <ecNumber evidence="6 7">3.1.26.5</ecNumber>
    </recommendedName>
    <alternativeName>
        <fullName evidence="6">Protein C5</fullName>
    </alternativeName>
</protein>
<keyword evidence="5 6" id="KW-0694">RNA-binding</keyword>
<evidence type="ECO:0000256" key="6">
    <source>
        <dbReference type="HAMAP-Rule" id="MF_00227"/>
    </source>
</evidence>
<dbReference type="AlphaFoldDB" id="A0A6I5N812"/>
<dbReference type="GO" id="GO:0030677">
    <property type="term" value="C:ribonuclease P complex"/>
    <property type="evidence" value="ECO:0007669"/>
    <property type="project" value="TreeGrafter"/>
</dbReference>
<dbReference type="GO" id="GO:0042781">
    <property type="term" value="F:3'-tRNA processing endoribonuclease activity"/>
    <property type="evidence" value="ECO:0007669"/>
    <property type="project" value="TreeGrafter"/>
</dbReference>
<dbReference type="Gene3D" id="3.30.230.10">
    <property type="match status" value="1"/>
</dbReference>
<dbReference type="InterPro" id="IPR014721">
    <property type="entry name" value="Ribsml_uS5_D2-typ_fold_subgr"/>
</dbReference>
<keyword evidence="2 6" id="KW-0540">Nuclease</keyword>
<dbReference type="InterPro" id="IPR020568">
    <property type="entry name" value="Ribosomal_Su5_D2-typ_SF"/>
</dbReference>
<dbReference type="SUPFAM" id="SSF54211">
    <property type="entry name" value="Ribosomal protein S5 domain 2-like"/>
    <property type="match status" value="1"/>
</dbReference>
<dbReference type="GO" id="GO:0000049">
    <property type="term" value="F:tRNA binding"/>
    <property type="evidence" value="ECO:0007669"/>
    <property type="project" value="UniProtKB-UniRule"/>
</dbReference>
<dbReference type="Pfam" id="PF00825">
    <property type="entry name" value="Ribonuclease_P"/>
    <property type="match status" value="1"/>
</dbReference>
<evidence type="ECO:0000256" key="8">
    <source>
        <dbReference type="SAM" id="MobiDB-lite"/>
    </source>
</evidence>
<dbReference type="GO" id="GO:0001682">
    <property type="term" value="P:tRNA 5'-leader removal"/>
    <property type="evidence" value="ECO:0007669"/>
    <property type="project" value="UniProtKB-UniRule"/>
</dbReference>
<dbReference type="EMBL" id="VYSG01000001">
    <property type="protein sequence ID" value="NEG69981.1"/>
    <property type="molecule type" value="Genomic_DNA"/>
</dbReference>